<feature type="transmembrane region" description="Helical" evidence="1">
    <location>
        <begin position="94"/>
        <end position="113"/>
    </location>
</feature>
<dbReference type="OrthoDB" id="2663086at2"/>
<keyword evidence="1" id="KW-0812">Transmembrane</keyword>
<keyword evidence="1" id="KW-1133">Transmembrane helix</keyword>
<evidence type="ECO:0000256" key="1">
    <source>
        <dbReference type="SAM" id="Phobius"/>
    </source>
</evidence>
<gene>
    <name evidence="2" type="ORF">DL346_07525</name>
</gene>
<dbReference type="EMBL" id="QLUW01000001">
    <property type="protein sequence ID" value="RAP78269.1"/>
    <property type="molecule type" value="Genomic_DNA"/>
</dbReference>
<comment type="caution">
    <text evidence="2">The sequence shown here is derived from an EMBL/GenBank/DDBJ whole genome shotgun (WGS) entry which is preliminary data.</text>
</comment>
<feature type="transmembrane region" description="Helical" evidence="1">
    <location>
        <begin position="125"/>
        <end position="142"/>
    </location>
</feature>
<name>A0A328U6R9_9BACL</name>
<organism evidence="2 3">
    <name type="scientific">Paenibacillus montanisoli</name>
    <dbReference type="NCBI Taxonomy" id="2081970"/>
    <lineage>
        <taxon>Bacteria</taxon>
        <taxon>Bacillati</taxon>
        <taxon>Bacillota</taxon>
        <taxon>Bacilli</taxon>
        <taxon>Bacillales</taxon>
        <taxon>Paenibacillaceae</taxon>
        <taxon>Paenibacillus</taxon>
    </lineage>
</organism>
<protein>
    <submittedName>
        <fullName evidence="2">Uncharacterized protein</fullName>
    </submittedName>
</protein>
<feature type="transmembrane region" description="Helical" evidence="1">
    <location>
        <begin position="195"/>
        <end position="213"/>
    </location>
</feature>
<keyword evidence="3" id="KW-1185">Reference proteome</keyword>
<feature type="transmembrane region" description="Helical" evidence="1">
    <location>
        <begin position="12"/>
        <end position="35"/>
    </location>
</feature>
<dbReference type="RefSeq" id="WP_112881392.1">
    <property type="nucleotide sequence ID" value="NZ_QLUW01000001.1"/>
</dbReference>
<evidence type="ECO:0000313" key="2">
    <source>
        <dbReference type="EMBL" id="RAP78269.1"/>
    </source>
</evidence>
<proteinExistence type="predicted"/>
<dbReference type="Proteomes" id="UP000249260">
    <property type="component" value="Unassembled WGS sequence"/>
</dbReference>
<keyword evidence="1" id="KW-0472">Membrane</keyword>
<evidence type="ECO:0000313" key="3">
    <source>
        <dbReference type="Proteomes" id="UP000249260"/>
    </source>
</evidence>
<feature type="transmembrane region" description="Helical" evidence="1">
    <location>
        <begin position="269"/>
        <end position="287"/>
    </location>
</feature>
<reference evidence="2 3" key="1">
    <citation type="submission" date="2018-06" db="EMBL/GenBank/DDBJ databases">
        <title>Paenibacillus montanisoli sp. nov., isolated from mountain area soil.</title>
        <authorList>
            <person name="Wu M."/>
        </authorList>
    </citation>
    <scope>NUCLEOTIDE SEQUENCE [LARGE SCALE GENOMIC DNA]</scope>
    <source>
        <strain evidence="2 3">RA17</strain>
    </source>
</reference>
<feature type="transmembrane region" description="Helical" evidence="1">
    <location>
        <begin position="41"/>
        <end position="63"/>
    </location>
</feature>
<accession>A0A328U6R9</accession>
<sequence length="432" mass="47861">MTKWSSFARGAGSLLVAGLTELLLFLPVVLAVYLWRPQFEVPFIVLLALLLAAYAAGCVCNALTKFTHPFPRVMIGVILAGACGYLLYGLTVEGAVTLVYLAAAIFRGSGYAVTPAVLRMLPRTYVLGTAFYFAGSVVYQFNETFRDYRSLYLACGLLTLGLTLYQANRGTVGRETLSGDAKPAVDRTVRRHNRLFVGIAAVISVLIVLTYQLQEVFGALGRGIKSLLGGLLSGGGEEPPVQTGQEALPPPEMPGLAEGSKGLPFWVELIFYSIAGALVLFVLWLLLRKLKELPEWLKRLQSKLAEFFRRDRSVMASGYVDEVERIRNTGSRLSFWKNRSKEHKLKWKDLADNEARVRYLYRRWIGAYVKKGYTFKPHSTPLEIGSDVQTLGGSSAGETALLEAYQRVRYGKENVANELLEQLIDRDGGVKR</sequence>
<dbReference type="AlphaFoldDB" id="A0A328U6R9"/>